<proteinExistence type="predicted"/>
<comment type="caution">
    <text evidence="2">The sequence shown here is derived from an EMBL/GenBank/DDBJ whole genome shotgun (WGS) entry which is preliminary data.</text>
</comment>
<evidence type="ECO:0000313" key="2">
    <source>
        <dbReference type="EMBL" id="TNN44315.1"/>
    </source>
</evidence>
<organism evidence="2 3">
    <name type="scientific">Liparis tanakae</name>
    <name type="common">Tanaka's snailfish</name>
    <dbReference type="NCBI Taxonomy" id="230148"/>
    <lineage>
        <taxon>Eukaryota</taxon>
        <taxon>Metazoa</taxon>
        <taxon>Chordata</taxon>
        <taxon>Craniata</taxon>
        <taxon>Vertebrata</taxon>
        <taxon>Euteleostomi</taxon>
        <taxon>Actinopterygii</taxon>
        <taxon>Neopterygii</taxon>
        <taxon>Teleostei</taxon>
        <taxon>Neoteleostei</taxon>
        <taxon>Acanthomorphata</taxon>
        <taxon>Eupercaria</taxon>
        <taxon>Perciformes</taxon>
        <taxon>Cottioidei</taxon>
        <taxon>Cottales</taxon>
        <taxon>Liparidae</taxon>
        <taxon>Liparis</taxon>
    </lineage>
</organism>
<dbReference type="AlphaFoldDB" id="A0A4Z2FU12"/>
<dbReference type="EMBL" id="SRLO01000912">
    <property type="protein sequence ID" value="TNN44315.1"/>
    <property type="molecule type" value="Genomic_DNA"/>
</dbReference>
<reference evidence="2 3" key="1">
    <citation type="submission" date="2019-03" db="EMBL/GenBank/DDBJ databases">
        <title>First draft genome of Liparis tanakae, snailfish: a comprehensive survey of snailfish specific genes.</title>
        <authorList>
            <person name="Kim W."/>
            <person name="Song I."/>
            <person name="Jeong J.-H."/>
            <person name="Kim D."/>
            <person name="Kim S."/>
            <person name="Ryu S."/>
            <person name="Song J.Y."/>
            <person name="Lee S.K."/>
        </authorList>
    </citation>
    <scope>NUCLEOTIDE SEQUENCE [LARGE SCALE GENOMIC DNA]</scope>
    <source>
        <tissue evidence="2">Muscle</tissue>
    </source>
</reference>
<name>A0A4Z2FU12_9TELE</name>
<keyword evidence="3" id="KW-1185">Reference proteome</keyword>
<protein>
    <submittedName>
        <fullName evidence="2">Uncharacterized protein</fullName>
    </submittedName>
</protein>
<accession>A0A4Z2FU12</accession>
<sequence length="74" mass="8445">METPIALWIQMGLNFGEEEKKHRCTHLVGSPHPEDRIIKAEHPRDRREMFERRAEGGEPEGGGEGVRLIDIKAV</sequence>
<feature type="region of interest" description="Disordered" evidence="1">
    <location>
        <begin position="51"/>
        <end position="74"/>
    </location>
</feature>
<evidence type="ECO:0000256" key="1">
    <source>
        <dbReference type="SAM" id="MobiDB-lite"/>
    </source>
</evidence>
<dbReference type="Proteomes" id="UP000314294">
    <property type="component" value="Unassembled WGS sequence"/>
</dbReference>
<gene>
    <name evidence="2" type="ORF">EYF80_045478</name>
</gene>
<evidence type="ECO:0000313" key="3">
    <source>
        <dbReference type="Proteomes" id="UP000314294"/>
    </source>
</evidence>